<name>A0A6T8JUE1_9STRA</name>
<gene>
    <name evidence="1" type="ORF">PINE0816_LOCUS11050</name>
    <name evidence="2" type="ORF">PINE0816_LOCUS11052</name>
</gene>
<dbReference type="AlphaFoldDB" id="A0A6T8JUE1"/>
<reference evidence="1" key="1">
    <citation type="submission" date="2021-01" db="EMBL/GenBank/DDBJ databases">
        <authorList>
            <person name="Corre E."/>
            <person name="Pelletier E."/>
            <person name="Niang G."/>
            <person name="Scheremetjew M."/>
            <person name="Finn R."/>
            <person name="Kale V."/>
            <person name="Holt S."/>
            <person name="Cochrane G."/>
            <person name="Meng A."/>
            <person name="Brown T."/>
            <person name="Cohen L."/>
        </authorList>
    </citation>
    <scope>NUCLEOTIDE SEQUENCE</scope>
    <source>
        <strain evidence="1">CCAP1064/1</strain>
    </source>
</reference>
<organism evidence="1">
    <name type="scientific">Proboscia inermis</name>
    <dbReference type="NCBI Taxonomy" id="420281"/>
    <lineage>
        <taxon>Eukaryota</taxon>
        <taxon>Sar</taxon>
        <taxon>Stramenopiles</taxon>
        <taxon>Ochrophyta</taxon>
        <taxon>Bacillariophyta</taxon>
        <taxon>Coscinodiscophyceae</taxon>
        <taxon>Rhizosoleniophycidae</taxon>
        <taxon>Rhizosoleniales</taxon>
        <taxon>Rhizosoleniaceae</taxon>
        <taxon>Proboscia</taxon>
    </lineage>
</organism>
<protein>
    <submittedName>
        <fullName evidence="1">Uncharacterized protein</fullName>
    </submittedName>
</protein>
<proteinExistence type="predicted"/>
<accession>A0A6T8JUE1</accession>
<dbReference type="EMBL" id="HBEL01023592">
    <property type="protein sequence ID" value="CAD8414915.1"/>
    <property type="molecule type" value="Transcribed_RNA"/>
</dbReference>
<sequence>MSVFYSPVLRESSISDIREKGSPEDNDELDGLLRIEAERGEPIPLILLMRLSSSWFREHTKAYKTPTILKKWKDGMPPNVAVWFFHECDIYAIETAYYYDFETSFGERIDKRIIGTCYAYLNLTGESFRHGTWFQGKKIFDSLSYAGKHKCSRAAKMLQTCCNDGTIPSKHAFTIKFCQDIVGQGTLTRDLLPIK</sequence>
<evidence type="ECO:0000313" key="2">
    <source>
        <dbReference type="EMBL" id="CAD8414917.1"/>
    </source>
</evidence>
<dbReference type="EMBL" id="HBEL01023594">
    <property type="protein sequence ID" value="CAD8414917.1"/>
    <property type="molecule type" value="Transcribed_RNA"/>
</dbReference>
<evidence type="ECO:0000313" key="1">
    <source>
        <dbReference type="EMBL" id="CAD8414915.1"/>
    </source>
</evidence>